<sequence length="554" mass="61069">MMQNTVLSTAYAAFDQVADICQRYRSDASYQTIQKMVADKRQSPSATIMVYGVYNAGKSSLINALLGEEDRAPIADKPETARVQGYRWRNYEILDTPGIDAPIEHQQITEAQLYSADAVIFVVNPLGVVEEAKTLNTLLKLIARKKQVFVVLNCKHALEPQDAERIKNELRTRIQELAEEDGLNHILADIPILEVNAKTALKAKLEQKQALLARSGFPRFEAELNQFLDSIDDTAITAGFVSELVIFLEATLAKIKAQSKAQTQDASIEEVNQFFKQMGDRQTQLRSVLKNLIEIRTALIEKKAFSLISADPAQAQAGIESLVQTAHAEIAHELEVGLNSLMADSARLLNTLQESVSIPGATHAPHVDSPNTSAPNGQPLGQTESWTIDPAKLQLGLQQLSAIVKPEHLVQAMQVGKELLPALFKGIGPATMNKISGQVFSKVMPTLGAVLTAWQVGKSLLGDDPEETRLRDEARQQEQARERQEEAIRDVCQSLAWEFSTASTKMVDDHIQSHFTQVNNSLATMRESLSAQQQAVSQDLAHVDDALRMLKSHA</sequence>
<evidence type="ECO:0000256" key="1">
    <source>
        <dbReference type="ARBA" id="ARBA00004370"/>
    </source>
</evidence>
<organism evidence="8 9">
    <name type="scientific">Castellaniella hirudinis</name>
    <dbReference type="NCBI Taxonomy" id="1144617"/>
    <lineage>
        <taxon>Bacteria</taxon>
        <taxon>Pseudomonadati</taxon>
        <taxon>Pseudomonadota</taxon>
        <taxon>Betaproteobacteria</taxon>
        <taxon>Burkholderiales</taxon>
        <taxon>Alcaligenaceae</taxon>
        <taxon>Castellaniella</taxon>
    </lineage>
</organism>
<dbReference type="Proteomes" id="UP001595756">
    <property type="component" value="Unassembled WGS sequence"/>
</dbReference>
<gene>
    <name evidence="8" type="ORF">ACFO0J_16950</name>
</gene>
<feature type="domain" description="G" evidence="7">
    <location>
        <begin position="48"/>
        <end position="153"/>
    </location>
</feature>
<evidence type="ECO:0000256" key="3">
    <source>
        <dbReference type="ARBA" id="ARBA00022801"/>
    </source>
</evidence>
<evidence type="ECO:0000313" key="8">
    <source>
        <dbReference type="EMBL" id="MFC4299734.1"/>
    </source>
</evidence>
<dbReference type="RefSeq" id="WP_376814271.1">
    <property type="nucleotide sequence ID" value="NZ_JBHSDY010000011.1"/>
</dbReference>
<accession>A0ABV8S3T0</accession>
<feature type="region of interest" description="Disordered" evidence="6">
    <location>
        <begin position="360"/>
        <end position="384"/>
    </location>
</feature>
<keyword evidence="4" id="KW-0342">GTP-binding</keyword>
<name>A0ABV8S3T0_9BURK</name>
<keyword evidence="2" id="KW-0547">Nucleotide-binding</keyword>
<feature type="compositionally biased region" description="Polar residues" evidence="6">
    <location>
        <begin position="369"/>
        <end position="384"/>
    </location>
</feature>
<keyword evidence="9" id="KW-1185">Reference proteome</keyword>
<dbReference type="InterPro" id="IPR027417">
    <property type="entry name" value="P-loop_NTPase"/>
</dbReference>
<dbReference type="InterPro" id="IPR027094">
    <property type="entry name" value="Mitofusin_fam"/>
</dbReference>
<dbReference type="PANTHER" id="PTHR10465:SF0">
    <property type="entry name" value="SARCALUMENIN"/>
    <property type="match status" value="1"/>
</dbReference>
<evidence type="ECO:0000313" key="9">
    <source>
        <dbReference type="Proteomes" id="UP001595756"/>
    </source>
</evidence>
<proteinExistence type="predicted"/>
<dbReference type="EMBL" id="JBHSDY010000011">
    <property type="protein sequence ID" value="MFC4299734.1"/>
    <property type="molecule type" value="Genomic_DNA"/>
</dbReference>
<evidence type="ECO:0000256" key="4">
    <source>
        <dbReference type="ARBA" id="ARBA00023134"/>
    </source>
</evidence>
<evidence type="ECO:0000256" key="6">
    <source>
        <dbReference type="SAM" id="MobiDB-lite"/>
    </source>
</evidence>
<evidence type="ECO:0000256" key="2">
    <source>
        <dbReference type="ARBA" id="ARBA00022741"/>
    </source>
</evidence>
<dbReference type="Pfam" id="PF01926">
    <property type="entry name" value="MMR_HSR1"/>
    <property type="match status" value="1"/>
</dbReference>
<dbReference type="Gene3D" id="3.40.50.300">
    <property type="entry name" value="P-loop containing nucleotide triphosphate hydrolases"/>
    <property type="match status" value="1"/>
</dbReference>
<reference evidence="9" key="1">
    <citation type="journal article" date="2019" name="Int. J. Syst. Evol. Microbiol.">
        <title>The Global Catalogue of Microorganisms (GCM) 10K type strain sequencing project: providing services to taxonomists for standard genome sequencing and annotation.</title>
        <authorList>
            <consortium name="The Broad Institute Genomics Platform"/>
            <consortium name="The Broad Institute Genome Sequencing Center for Infectious Disease"/>
            <person name="Wu L."/>
            <person name="Ma J."/>
        </authorList>
    </citation>
    <scope>NUCLEOTIDE SEQUENCE [LARGE SCALE GENOMIC DNA]</scope>
    <source>
        <strain evidence="9">CGMCC 1.19029</strain>
    </source>
</reference>
<evidence type="ECO:0000259" key="7">
    <source>
        <dbReference type="Pfam" id="PF01926"/>
    </source>
</evidence>
<dbReference type="InterPro" id="IPR006073">
    <property type="entry name" value="GTP-bd"/>
</dbReference>
<dbReference type="SUPFAM" id="SSF52540">
    <property type="entry name" value="P-loop containing nucleoside triphosphate hydrolases"/>
    <property type="match status" value="1"/>
</dbReference>
<comment type="caution">
    <text evidence="8">The sequence shown here is derived from an EMBL/GenBank/DDBJ whole genome shotgun (WGS) entry which is preliminary data.</text>
</comment>
<comment type="subcellular location">
    <subcellularLocation>
        <location evidence="1">Membrane</location>
    </subcellularLocation>
</comment>
<protein>
    <submittedName>
        <fullName evidence="8">Dynamin family protein</fullName>
    </submittedName>
</protein>
<evidence type="ECO:0000256" key="5">
    <source>
        <dbReference type="ARBA" id="ARBA00023136"/>
    </source>
</evidence>
<dbReference type="CDD" id="cd09912">
    <property type="entry name" value="DLP_2"/>
    <property type="match status" value="1"/>
</dbReference>
<keyword evidence="5" id="KW-0472">Membrane</keyword>
<dbReference type="PANTHER" id="PTHR10465">
    <property type="entry name" value="TRANSMEMBRANE GTPASE FZO1"/>
    <property type="match status" value="1"/>
</dbReference>
<keyword evidence="3" id="KW-0378">Hydrolase</keyword>